<feature type="chain" id="PRO_5005468076" description="Or membrane protein" evidence="3">
    <location>
        <begin position="28"/>
        <end position="130"/>
    </location>
</feature>
<keyword evidence="2" id="KW-0812">Transmembrane</keyword>
<accession>A0A0K1R9R9</accession>
<evidence type="ECO:0000313" key="5">
    <source>
        <dbReference type="Proteomes" id="UP000060016"/>
    </source>
</evidence>
<evidence type="ECO:0000256" key="1">
    <source>
        <dbReference type="SAM" id="MobiDB-lite"/>
    </source>
</evidence>
<evidence type="ECO:0000256" key="3">
    <source>
        <dbReference type="SAM" id="SignalP"/>
    </source>
</evidence>
<dbReference type="Proteomes" id="UP000060016">
    <property type="component" value="Chromosome"/>
</dbReference>
<dbReference type="RefSeq" id="WP_052203836.1">
    <property type="nucleotide sequence ID" value="NZ_CALUAC010000044.1"/>
</dbReference>
<dbReference type="EMBL" id="CP012342">
    <property type="protein sequence ID" value="AKV58162.1"/>
    <property type="molecule type" value="Genomic_DNA"/>
</dbReference>
<keyword evidence="5" id="KW-1185">Reference proteome</keyword>
<dbReference type="AlphaFoldDB" id="A0A0K1R9R9"/>
<protein>
    <recommendedName>
        <fullName evidence="6">Or membrane protein</fullName>
    </recommendedName>
</protein>
<feature type="transmembrane region" description="Helical" evidence="2">
    <location>
        <begin position="99"/>
        <end position="124"/>
    </location>
</feature>
<proteinExistence type="predicted"/>
<dbReference type="PATRIC" id="fig|156976.3.peg.419"/>
<sequence length="130" mass="13640">MRKFQKAALAGATAVAVAFGSTAVATAEDQQPAQPNNGLPTKTVEATNNKDAGSSFKAGQTLGATEKDKDGNTQLNGTTYDAFFAKDENWKDQAPIYKLLFVGGIATFVSALVGLVFGPAYNFFVHGPSF</sequence>
<dbReference type="STRING" id="156976.AK829_02130"/>
<evidence type="ECO:0000313" key="4">
    <source>
        <dbReference type="EMBL" id="AKV58162.1"/>
    </source>
</evidence>
<keyword evidence="2" id="KW-1133">Transmembrane helix</keyword>
<evidence type="ECO:0008006" key="6">
    <source>
        <dbReference type="Google" id="ProtNLM"/>
    </source>
</evidence>
<keyword evidence="3" id="KW-0732">Signal</keyword>
<feature type="region of interest" description="Disordered" evidence="1">
    <location>
        <begin position="26"/>
        <end position="75"/>
    </location>
</feature>
<gene>
    <name evidence="4" type="ORF">AK829_02130</name>
</gene>
<name>A0A0K1R9R9_9CORY</name>
<feature type="signal peptide" evidence="3">
    <location>
        <begin position="1"/>
        <end position="27"/>
    </location>
</feature>
<keyword evidence="2" id="KW-0472">Membrane</keyword>
<organism evidence="4 5">
    <name type="scientific">Corynebacterium riegelii</name>
    <dbReference type="NCBI Taxonomy" id="156976"/>
    <lineage>
        <taxon>Bacteria</taxon>
        <taxon>Bacillati</taxon>
        <taxon>Actinomycetota</taxon>
        <taxon>Actinomycetes</taxon>
        <taxon>Mycobacteriales</taxon>
        <taxon>Corynebacteriaceae</taxon>
        <taxon>Corynebacterium</taxon>
    </lineage>
</organism>
<reference evidence="4 5" key="1">
    <citation type="submission" date="2015-08" db="EMBL/GenBank/DDBJ databases">
        <authorList>
            <person name="Babu N.S."/>
            <person name="Beckwith C.J."/>
            <person name="Beseler K.G."/>
            <person name="Brison A."/>
            <person name="Carone J.V."/>
            <person name="Caskin T.P."/>
            <person name="Diamond M."/>
            <person name="Durham M.E."/>
            <person name="Foxe J.M."/>
            <person name="Go M."/>
            <person name="Henderson B.A."/>
            <person name="Jones I.B."/>
            <person name="McGettigan J.A."/>
            <person name="Micheletti S.J."/>
            <person name="Nasrallah M.E."/>
            <person name="Ortiz D."/>
            <person name="Piller C.R."/>
            <person name="Privatt S.R."/>
            <person name="Schneider S.L."/>
            <person name="Sharp S."/>
            <person name="Smith T.C."/>
            <person name="Stanton J.D."/>
            <person name="Ullery H.E."/>
            <person name="Wilson R.J."/>
            <person name="Serrano M.G."/>
            <person name="Buck G."/>
            <person name="Lee V."/>
            <person name="Wang Y."/>
            <person name="Carvalho R."/>
            <person name="Voegtly L."/>
            <person name="Shi R."/>
            <person name="Duckworth R."/>
            <person name="Johnson A."/>
            <person name="Loviza R."/>
            <person name="Walstead R."/>
            <person name="Shah Z."/>
            <person name="Kiflezghi M."/>
            <person name="Wade K."/>
            <person name="Ball S.L."/>
            <person name="Bradley K.W."/>
            <person name="Asai D.J."/>
            <person name="Bowman C.A."/>
            <person name="Russell D.A."/>
            <person name="Pope W.H."/>
            <person name="Jacobs-Sera D."/>
            <person name="Hendrix R.W."/>
            <person name="Hatfull G.F."/>
        </authorList>
    </citation>
    <scope>NUCLEOTIDE SEQUENCE [LARGE SCALE GENOMIC DNA]</scope>
    <source>
        <strain evidence="4 5">PUDD_83A45</strain>
    </source>
</reference>
<feature type="compositionally biased region" description="Polar residues" evidence="1">
    <location>
        <begin position="28"/>
        <end position="52"/>
    </location>
</feature>
<dbReference type="KEGG" id="crie:AK829_02130"/>
<evidence type="ECO:0000256" key="2">
    <source>
        <dbReference type="SAM" id="Phobius"/>
    </source>
</evidence>